<protein>
    <submittedName>
        <fullName evidence="1">Uncharacterized protein</fullName>
    </submittedName>
</protein>
<name>A0A0A2C735_PROMR</name>
<reference evidence="2" key="1">
    <citation type="journal article" date="2014" name="Sci. Data">
        <title>Genomes of diverse isolates of the marine cyanobacterium Prochlorococcus.</title>
        <authorList>
            <person name="Biller S."/>
            <person name="Berube P."/>
            <person name="Thompson J."/>
            <person name="Kelly L."/>
            <person name="Roggensack S."/>
            <person name="Awad L."/>
            <person name="Roache-Johnson K."/>
            <person name="Ding H."/>
            <person name="Giovannoni S.J."/>
            <person name="Moore L.R."/>
            <person name="Chisholm S.W."/>
        </authorList>
    </citation>
    <scope>NUCLEOTIDE SEQUENCE [LARGE SCALE GENOMIC DNA]</scope>
    <source>
        <strain evidence="2">PAC1</strain>
    </source>
</reference>
<dbReference type="EMBL" id="JNAX01000011">
    <property type="protein sequence ID" value="KGG20700.1"/>
    <property type="molecule type" value="Genomic_DNA"/>
</dbReference>
<dbReference type="AlphaFoldDB" id="A0A0A2C735"/>
<evidence type="ECO:0000313" key="2">
    <source>
        <dbReference type="Proteomes" id="UP000030392"/>
    </source>
</evidence>
<sequence>MNYEDSVRITINDSVADVLDRLSYLSADDRWVLLMEHLEDVATEIHMDDVLMVPNFGERDSV</sequence>
<dbReference type="RefSeq" id="WP_036906145.1">
    <property type="nucleotide sequence ID" value="NZ_CP138967.1"/>
</dbReference>
<accession>A0A0A2C735</accession>
<proteinExistence type="predicted"/>
<evidence type="ECO:0000313" key="1">
    <source>
        <dbReference type="EMBL" id="KGG20700.1"/>
    </source>
</evidence>
<dbReference type="Proteomes" id="UP000030392">
    <property type="component" value="Unassembled WGS sequence"/>
</dbReference>
<gene>
    <name evidence="1" type="ORF">EV03_1201</name>
</gene>
<organism evidence="1 2">
    <name type="scientific">Prochlorococcus marinus str. PAC1</name>
    <dbReference type="NCBI Taxonomy" id="59924"/>
    <lineage>
        <taxon>Bacteria</taxon>
        <taxon>Bacillati</taxon>
        <taxon>Cyanobacteriota</taxon>
        <taxon>Cyanophyceae</taxon>
        <taxon>Synechococcales</taxon>
        <taxon>Prochlorococcaceae</taxon>
        <taxon>Prochlorococcus</taxon>
    </lineage>
</organism>
<comment type="caution">
    <text evidence="1">The sequence shown here is derived from an EMBL/GenBank/DDBJ whole genome shotgun (WGS) entry which is preliminary data.</text>
</comment>